<keyword evidence="1" id="KW-0732">Signal</keyword>
<organism evidence="2 3">
    <name type="scientific">Apodospora peruviana</name>
    <dbReference type="NCBI Taxonomy" id="516989"/>
    <lineage>
        <taxon>Eukaryota</taxon>
        <taxon>Fungi</taxon>
        <taxon>Dikarya</taxon>
        <taxon>Ascomycota</taxon>
        <taxon>Pezizomycotina</taxon>
        <taxon>Sordariomycetes</taxon>
        <taxon>Sordariomycetidae</taxon>
        <taxon>Sordariales</taxon>
        <taxon>Lasiosphaeriaceae</taxon>
        <taxon>Apodospora</taxon>
    </lineage>
</organism>
<dbReference type="Proteomes" id="UP001283341">
    <property type="component" value="Unassembled WGS sequence"/>
</dbReference>
<dbReference type="EMBL" id="JAUEDM010000002">
    <property type="protein sequence ID" value="KAK3326344.1"/>
    <property type="molecule type" value="Genomic_DNA"/>
</dbReference>
<proteinExistence type="predicted"/>
<dbReference type="AlphaFoldDB" id="A0AAE0MCV0"/>
<evidence type="ECO:0000256" key="1">
    <source>
        <dbReference type="SAM" id="SignalP"/>
    </source>
</evidence>
<name>A0AAE0MCV0_9PEZI</name>
<feature type="signal peptide" evidence="1">
    <location>
        <begin position="1"/>
        <end position="21"/>
    </location>
</feature>
<evidence type="ECO:0008006" key="4">
    <source>
        <dbReference type="Google" id="ProtNLM"/>
    </source>
</evidence>
<protein>
    <recommendedName>
        <fullName evidence="4">Secreted protein</fullName>
    </recommendedName>
</protein>
<feature type="chain" id="PRO_5042181568" description="Secreted protein" evidence="1">
    <location>
        <begin position="22"/>
        <end position="115"/>
    </location>
</feature>
<evidence type="ECO:0000313" key="3">
    <source>
        <dbReference type="Proteomes" id="UP001283341"/>
    </source>
</evidence>
<reference evidence="2" key="2">
    <citation type="submission" date="2023-06" db="EMBL/GenBank/DDBJ databases">
        <authorList>
            <consortium name="Lawrence Berkeley National Laboratory"/>
            <person name="Haridas S."/>
            <person name="Hensen N."/>
            <person name="Bonometti L."/>
            <person name="Westerberg I."/>
            <person name="Brannstrom I.O."/>
            <person name="Guillou S."/>
            <person name="Cros-Aarteil S."/>
            <person name="Calhoun S."/>
            <person name="Kuo A."/>
            <person name="Mondo S."/>
            <person name="Pangilinan J."/>
            <person name="Riley R."/>
            <person name="Labutti K."/>
            <person name="Andreopoulos B."/>
            <person name="Lipzen A."/>
            <person name="Chen C."/>
            <person name="Yanf M."/>
            <person name="Daum C."/>
            <person name="Ng V."/>
            <person name="Clum A."/>
            <person name="Steindorff A."/>
            <person name="Ohm R."/>
            <person name="Martin F."/>
            <person name="Silar P."/>
            <person name="Natvig D."/>
            <person name="Lalanne C."/>
            <person name="Gautier V."/>
            <person name="Ament-Velasquez S.L."/>
            <person name="Kruys A."/>
            <person name="Hutchinson M.I."/>
            <person name="Powell A.J."/>
            <person name="Barry K."/>
            <person name="Miller A.N."/>
            <person name="Grigoriev I.V."/>
            <person name="Debuchy R."/>
            <person name="Gladieux P."/>
            <person name="Thoren M.H."/>
            <person name="Johannesson H."/>
        </authorList>
    </citation>
    <scope>NUCLEOTIDE SEQUENCE</scope>
    <source>
        <strain evidence="2">CBS 118394</strain>
    </source>
</reference>
<comment type="caution">
    <text evidence="2">The sequence shown here is derived from an EMBL/GenBank/DDBJ whole genome shotgun (WGS) entry which is preliminary data.</text>
</comment>
<gene>
    <name evidence="2" type="ORF">B0H66DRAFT_156864</name>
</gene>
<keyword evidence="3" id="KW-1185">Reference proteome</keyword>
<sequence length="115" mass="12823">MAQLSIFPQAWFLFCRSGLTAQVPSLQAWSRSTTWSRVPVHCLRFDAGRALATLLFWCPSGPPVRVSLADASAVAVLRRPLMDHGRGNGVYDLFDTGTAYHRNHHDQQQHCALGF</sequence>
<accession>A0AAE0MCV0</accession>
<evidence type="ECO:0000313" key="2">
    <source>
        <dbReference type="EMBL" id="KAK3326344.1"/>
    </source>
</evidence>
<reference evidence="2" key="1">
    <citation type="journal article" date="2023" name="Mol. Phylogenet. Evol.">
        <title>Genome-scale phylogeny and comparative genomics of the fungal order Sordariales.</title>
        <authorList>
            <person name="Hensen N."/>
            <person name="Bonometti L."/>
            <person name="Westerberg I."/>
            <person name="Brannstrom I.O."/>
            <person name="Guillou S."/>
            <person name="Cros-Aarteil S."/>
            <person name="Calhoun S."/>
            <person name="Haridas S."/>
            <person name="Kuo A."/>
            <person name="Mondo S."/>
            <person name="Pangilinan J."/>
            <person name="Riley R."/>
            <person name="LaButti K."/>
            <person name="Andreopoulos B."/>
            <person name="Lipzen A."/>
            <person name="Chen C."/>
            <person name="Yan M."/>
            <person name="Daum C."/>
            <person name="Ng V."/>
            <person name="Clum A."/>
            <person name="Steindorff A."/>
            <person name="Ohm R.A."/>
            <person name="Martin F."/>
            <person name="Silar P."/>
            <person name="Natvig D.O."/>
            <person name="Lalanne C."/>
            <person name="Gautier V."/>
            <person name="Ament-Velasquez S.L."/>
            <person name="Kruys A."/>
            <person name="Hutchinson M.I."/>
            <person name="Powell A.J."/>
            <person name="Barry K."/>
            <person name="Miller A.N."/>
            <person name="Grigoriev I.V."/>
            <person name="Debuchy R."/>
            <person name="Gladieux P."/>
            <person name="Hiltunen Thoren M."/>
            <person name="Johannesson H."/>
        </authorList>
    </citation>
    <scope>NUCLEOTIDE SEQUENCE</scope>
    <source>
        <strain evidence="2">CBS 118394</strain>
    </source>
</reference>